<feature type="transmembrane region" description="Helical" evidence="6">
    <location>
        <begin position="122"/>
        <end position="142"/>
    </location>
</feature>
<dbReference type="Pfam" id="PF01554">
    <property type="entry name" value="MatE"/>
    <property type="match status" value="2"/>
</dbReference>
<feature type="transmembrane region" description="Helical" evidence="6">
    <location>
        <begin position="344"/>
        <end position="370"/>
    </location>
</feature>
<dbReference type="Proteomes" id="UP000799429">
    <property type="component" value="Unassembled WGS sequence"/>
</dbReference>
<feature type="transmembrane region" description="Helical" evidence="6">
    <location>
        <begin position="443"/>
        <end position="462"/>
    </location>
</feature>
<keyword evidence="5 6" id="KW-0472">Membrane</keyword>
<evidence type="ECO:0000313" key="8">
    <source>
        <dbReference type="Proteomes" id="UP000799429"/>
    </source>
</evidence>
<dbReference type="InterPro" id="IPR002528">
    <property type="entry name" value="MATE_fam"/>
</dbReference>
<dbReference type="EMBL" id="MU006097">
    <property type="protein sequence ID" value="KAF2838117.1"/>
    <property type="molecule type" value="Genomic_DNA"/>
</dbReference>
<dbReference type="OrthoDB" id="2126698at2759"/>
<accession>A0A9P4SA73</accession>
<comment type="similarity">
    <text evidence="2">Belongs to the multi antimicrobial extrusion (MATE) (TC 2.A.66.1) family.</text>
</comment>
<dbReference type="GO" id="GO:0016020">
    <property type="term" value="C:membrane"/>
    <property type="evidence" value="ECO:0007669"/>
    <property type="project" value="UniProtKB-SubCell"/>
</dbReference>
<evidence type="ECO:0000256" key="1">
    <source>
        <dbReference type="ARBA" id="ARBA00004141"/>
    </source>
</evidence>
<evidence type="ECO:0000256" key="3">
    <source>
        <dbReference type="ARBA" id="ARBA00022692"/>
    </source>
</evidence>
<feature type="transmembrane region" description="Helical" evidence="6">
    <location>
        <begin position="185"/>
        <end position="207"/>
    </location>
</feature>
<organism evidence="7 8">
    <name type="scientific">Patellaria atrata CBS 101060</name>
    <dbReference type="NCBI Taxonomy" id="1346257"/>
    <lineage>
        <taxon>Eukaryota</taxon>
        <taxon>Fungi</taxon>
        <taxon>Dikarya</taxon>
        <taxon>Ascomycota</taxon>
        <taxon>Pezizomycotina</taxon>
        <taxon>Dothideomycetes</taxon>
        <taxon>Dothideomycetes incertae sedis</taxon>
        <taxon>Patellariales</taxon>
        <taxon>Patellariaceae</taxon>
        <taxon>Patellaria</taxon>
    </lineage>
</organism>
<dbReference type="GO" id="GO:1990961">
    <property type="term" value="P:xenobiotic detoxification by transmembrane export across the plasma membrane"/>
    <property type="evidence" value="ECO:0007669"/>
    <property type="project" value="InterPro"/>
</dbReference>
<name>A0A9P4SA73_9PEZI</name>
<evidence type="ECO:0000256" key="4">
    <source>
        <dbReference type="ARBA" id="ARBA00022989"/>
    </source>
</evidence>
<protein>
    <submittedName>
        <fullName evidence="7">MATE efflux family protein</fullName>
    </submittedName>
</protein>
<evidence type="ECO:0000313" key="7">
    <source>
        <dbReference type="EMBL" id="KAF2838117.1"/>
    </source>
</evidence>
<proteinExistence type="inferred from homology"/>
<evidence type="ECO:0000256" key="5">
    <source>
        <dbReference type="ARBA" id="ARBA00023136"/>
    </source>
</evidence>
<dbReference type="PANTHER" id="PTHR11206">
    <property type="entry name" value="MULTIDRUG RESISTANCE PROTEIN"/>
    <property type="match status" value="1"/>
</dbReference>
<feature type="transmembrane region" description="Helical" evidence="6">
    <location>
        <begin position="43"/>
        <end position="65"/>
    </location>
</feature>
<evidence type="ECO:0000256" key="2">
    <source>
        <dbReference type="ARBA" id="ARBA00010199"/>
    </source>
</evidence>
<keyword evidence="8" id="KW-1185">Reference proteome</keyword>
<dbReference type="GO" id="GO:0015297">
    <property type="term" value="F:antiporter activity"/>
    <property type="evidence" value="ECO:0007669"/>
    <property type="project" value="InterPro"/>
</dbReference>
<dbReference type="CDD" id="cd13132">
    <property type="entry name" value="MATE_eukaryotic"/>
    <property type="match status" value="1"/>
</dbReference>
<feature type="transmembrane region" description="Helical" evidence="6">
    <location>
        <begin position="410"/>
        <end position="431"/>
    </location>
</feature>
<keyword evidence="3 6" id="KW-0812">Transmembrane</keyword>
<reference evidence="7" key="1">
    <citation type="journal article" date="2020" name="Stud. Mycol.">
        <title>101 Dothideomycetes genomes: a test case for predicting lifestyles and emergence of pathogens.</title>
        <authorList>
            <person name="Haridas S."/>
            <person name="Albert R."/>
            <person name="Binder M."/>
            <person name="Bloem J."/>
            <person name="Labutti K."/>
            <person name="Salamov A."/>
            <person name="Andreopoulos B."/>
            <person name="Baker S."/>
            <person name="Barry K."/>
            <person name="Bills G."/>
            <person name="Bluhm B."/>
            <person name="Cannon C."/>
            <person name="Castanera R."/>
            <person name="Culley D."/>
            <person name="Daum C."/>
            <person name="Ezra D."/>
            <person name="Gonzalez J."/>
            <person name="Henrissat B."/>
            <person name="Kuo A."/>
            <person name="Liang C."/>
            <person name="Lipzen A."/>
            <person name="Lutzoni F."/>
            <person name="Magnuson J."/>
            <person name="Mondo S."/>
            <person name="Nolan M."/>
            <person name="Ohm R."/>
            <person name="Pangilinan J."/>
            <person name="Park H.-J."/>
            <person name="Ramirez L."/>
            <person name="Alfaro M."/>
            <person name="Sun H."/>
            <person name="Tritt A."/>
            <person name="Yoshinaga Y."/>
            <person name="Zwiers L.-H."/>
            <person name="Turgeon B."/>
            <person name="Goodwin S."/>
            <person name="Spatafora J."/>
            <person name="Crous P."/>
            <person name="Grigoriev I."/>
        </authorList>
    </citation>
    <scope>NUCLEOTIDE SEQUENCE</scope>
    <source>
        <strain evidence="7">CBS 101060</strain>
    </source>
</reference>
<comment type="caution">
    <text evidence="7">The sequence shown here is derived from an EMBL/GenBank/DDBJ whole genome shotgun (WGS) entry which is preliminary data.</text>
</comment>
<dbReference type="InterPro" id="IPR045069">
    <property type="entry name" value="MATE_euk"/>
</dbReference>
<dbReference type="GO" id="GO:0042910">
    <property type="term" value="F:xenobiotic transmembrane transporter activity"/>
    <property type="evidence" value="ECO:0007669"/>
    <property type="project" value="InterPro"/>
</dbReference>
<comment type="subcellular location">
    <subcellularLocation>
        <location evidence="1">Membrane</location>
        <topology evidence="1">Multi-pass membrane protein</topology>
    </subcellularLocation>
</comment>
<feature type="transmembrane region" description="Helical" evidence="6">
    <location>
        <begin position="154"/>
        <end position="173"/>
    </location>
</feature>
<dbReference type="AlphaFoldDB" id="A0A9P4SA73"/>
<evidence type="ECO:0000256" key="6">
    <source>
        <dbReference type="SAM" id="Phobius"/>
    </source>
</evidence>
<keyword evidence="4 6" id="KW-1133">Transmembrane helix</keyword>
<feature type="transmembrane region" description="Helical" evidence="6">
    <location>
        <begin position="382"/>
        <end position="403"/>
    </location>
</feature>
<sequence>MAAPNTGILSEITPLLPSHYDTQSRTVQTDCSPKHEVQLLLGYSIPLVGTYLLQYFYNLIIILVASRLSTKELAGVSIGITTMNITGFAIFEGMTTSLDTLCSQAYGSGNLKLVGLHVQRMVLLQLLVSVPVGTLWICSPWILKRVVFQEDAAILAGSFLRITLIGLPGYAIFEAGKRFAQAQGNFTASLVSLLVCAPANLFLNWLLVFHFDLGVTGAALAAALTNNLRPVFLVLHLRFISPWTLQCWPGFTGAVFRNWGPMIQLSIPGAAMTLCEWFAFEILTFSTSYLSTAHIAAQTLLCTCEILVWHIPFSVSTAMTTRIGQLIGAGAVDTARKAVQTYTIVFAVIGIMDTGLLIFVVTQIINPFFIRDQEVRDLVDGTMYIISAFQFSDASACCTQGIMRGLGKQLIAGWVTFGVNYLWALPLALFLELGPPGLGLKGIWSSLAGCVFLLTAAEAAILKMMNWDRAALEAKEREHSDTVEVDEIGENLMWR</sequence>
<gene>
    <name evidence="7" type="ORF">M501DRAFT_1011762</name>
</gene>
<dbReference type="NCBIfam" id="TIGR00797">
    <property type="entry name" value="matE"/>
    <property type="match status" value="1"/>
</dbReference>